<evidence type="ECO:0000256" key="1">
    <source>
        <dbReference type="SAM" id="Phobius"/>
    </source>
</evidence>
<dbReference type="KEGG" id="mmt:Metme_3679"/>
<dbReference type="EMBL" id="CP002738">
    <property type="protein sequence ID" value="AEG02040.1"/>
    <property type="molecule type" value="Genomic_DNA"/>
</dbReference>
<dbReference type="InterPro" id="IPR039535">
    <property type="entry name" value="ASST-like"/>
</dbReference>
<dbReference type="HOGENOM" id="CLU_049148_0_0_6"/>
<keyword evidence="1" id="KW-0812">Transmembrane</keyword>
<gene>
    <name evidence="2" type="ordered locus">Metme_3679</name>
</gene>
<protein>
    <recommendedName>
        <fullName evidence="4">Arylsulfotransferase ASST</fullName>
    </recommendedName>
</protein>
<evidence type="ECO:0008006" key="4">
    <source>
        <dbReference type="Google" id="ProtNLM"/>
    </source>
</evidence>
<organism evidence="2 3">
    <name type="scientific">Methylomonas methanica (strain DSM 25384 / MC09)</name>
    <dbReference type="NCBI Taxonomy" id="857087"/>
    <lineage>
        <taxon>Bacteria</taxon>
        <taxon>Pseudomonadati</taxon>
        <taxon>Pseudomonadota</taxon>
        <taxon>Gammaproteobacteria</taxon>
        <taxon>Methylococcales</taxon>
        <taxon>Methylococcaceae</taxon>
        <taxon>Methylomonas</taxon>
    </lineage>
</organism>
<keyword evidence="1" id="KW-1133">Transmembrane helix</keyword>
<accession>F9ZW69</accession>
<dbReference type="STRING" id="857087.Metme_3679"/>
<proteinExistence type="predicted"/>
<reference key="2">
    <citation type="submission" date="2011-05" db="EMBL/GenBank/DDBJ databases">
        <title>Complete genome sequence of the aerobic marine methanotroph Methylomonas methanica MC09.</title>
        <authorList>
            <person name="Boden R."/>
            <person name="Cunliffe M."/>
            <person name="Scanlan J."/>
            <person name="Moussard H."/>
            <person name="Kits K.D."/>
            <person name="Klotz M."/>
            <person name="Jetten M."/>
            <person name="Vuilleumier S."/>
            <person name="Han J."/>
            <person name="Peters L."/>
            <person name="Mikhailova N."/>
            <person name="Teshima H."/>
            <person name="Tapia R."/>
            <person name="Kyrpides N."/>
            <person name="Ivanova N."/>
            <person name="Pagani I."/>
            <person name="Cheng J.-F."/>
            <person name="Goodwin L."/>
            <person name="Han C."/>
            <person name="Hauser L."/>
            <person name="Land M."/>
            <person name="Lapidus A."/>
            <person name="Lucas S."/>
            <person name="Pitluck S."/>
            <person name="Woyke T."/>
            <person name="Stein L.Y."/>
            <person name="Murrell C."/>
        </authorList>
    </citation>
    <scope>NUCLEOTIDE SEQUENCE</scope>
    <source>
        <strain>MC09</strain>
    </source>
</reference>
<keyword evidence="1" id="KW-0472">Membrane</keyword>
<reference evidence="3" key="3">
    <citation type="submission" date="2011-05" db="EMBL/GenBank/DDBJ databases">
        <title>Complete sequence of Methylomonas methanica MC09.</title>
        <authorList>
            <consortium name="US DOE Joint Genome Institute"/>
            <person name="Lucas S."/>
            <person name="Han J."/>
            <person name="Lapidus A."/>
            <person name="Cheng J.-F."/>
            <person name="Goodwin L."/>
            <person name="Pitluck S."/>
            <person name="Peters L."/>
            <person name="Mikhailova N."/>
            <person name="Teshima H."/>
            <person name="Han C."/>
            <person name="Tapia R."/>
            <person name="Land M."/>
            <person name="Hauser L."/>
            <person name="Kyrpides N."/>
            <person name="Ivanova N."/>
            <person name="Pagani I."/>
            <person name="Stein L."/>
            <person name="Woyke T."/>
        </authorList>
    </citation>
    <scope>NUCLEOTIDE SEQUENCE [LARGE SCALE GENOMIC DNA]</scope>
    <source>
        <strain evidence="3">MC09</strain>
    </source>
</reference>
<evidence type="ECO:0000313" key="3">
    <source>
        <dbReference type="Proteomes" id="UP000008888"/>
    </source>
</evidence>
<dbReference type="eggNOG" id="ENOG502ZBGE">
    <property type="taxonomic scope" value="Bacteria"/>
</dbReference>
<dbReference type="SUPFAM" id="SSF50998">
    <property type="entry name" value="Quinoprotein alcohol dehydrogenase-like"/>
    <property type="match status" value="1"/>
</dbReference>
<evidence type="ECO:0000313" key="2">
    <source>
        <dbReference type="EMBL" id="AEG02040.1"/>
    </source>
</evidence>
<dbReference type="AlphaFoldDB" id="F9ZW69"/>
<keyword evidence="3" id="KW-1185">Reference proteome</keyword>
<dbReference type="InterPro" id="IPR011047">
    <property type="entry name" value="Quinoprotein_ADH-like_sf"/>
</dbReference>
<feature type="transmembrane region" description="Helical" evidence="1">
    <location>
        <begin position="16"/>
        <end position="37"/>
    </location>
</feature>
<dbReference type="Proteomes" id="UP000008888">
    <property type="component" value="Chromosome"/>
</dbReference>
<reference evidence="2 3" key="1">
    <citation type="journal article" date="2011" name="J. Bacteriol.">
        <title>Complete Genome Sequence of the Aerobic Marine Methanotroph Methylomonas methanica MC09.</title>
        <authorList>
            <person name="Boden R."/>
            <person name="Cunliffe M."/>
            <person name="Scanlan J."/>
            <person name="Moussard H."/>
            <person name="Kits K.D."/>
            <person name="Klotz M.G."/>
            <person name="Jetten M.S."/>
            <person name="Vuilleumier S."/>
            <person name="Han J."/>
            <person name="Peters L."/>
            <person name="Mikhailova N."/>
            <person name="Teshima H."/>
            <person name="Tapia R."/>
            <person name="Kyrpides N."/>
            <person name="Ivanova N."/>
            <person name="Pagani I."/>
            <person name="Cheng J.F."/>
            <person name="Goodwin L."/>
            <person name="Han C."/>
            <person name="Hauser L."/>
            <person name="Land M.L."/>
            <person name="Lapidus A."/>
            <person name="Lucas S."/>
            <person name="Pitluck S."/>
            <person name="Woyke T."/>
            <person name="Stein L."/>
            <person name="Murrell J.C."/>
        </authorList>
    </citation>
    <scope>NUCLEOTIDE SEQUENCE [LARGE SCALE GENOMIC DNA]</scope>
    <source>
        <strain evidence="2 3">MC09</strain>
    </source>
</reference>
<name>F9ZW69_METMM</name>
<dbReference type="Pfam" id="PF14269">
    <property type="entry name" value="Arylsulfotran_2"/>
    <property type="match status" value="1"/>
</dbReference>
<sequence>MRHVQLKTLLLTKVPLWIVLLLGLFWFGGTVLLAGAVRHYYMANKPLDMNGKIIESIATFPETINALLHGTYRSNESPSAKHLVIAKTQRFAGQSGFQFNYTKGKRPDLGYILLNRYDGNKLYSVSELWDLNTQEKVHTWHYADVDAIWKNSNLKTAHLNLAVDNEAEKFRGIHALLTENGDIFTHTNDSPIIKADAQSKLKLLQDEAIYHHSMETNHDGNIWVPKRIEPKTVDIGGPRFRDDGIALISPDGKVLFEKSVIQLLDENGLGYLIYGKGKGNEDPVHLNDIQPALNDGNFWKKGDIFLSLRNQSMIVLYRPSNNKVLWYKQGPWMHQHDVDILNNYQISVFNNNAALAEKNRWAVRGTNNVLVYDFITDSIHSPWQSAFEKLKLRTEIQGRDEIVGRELFVEETEYGRLVQFSPDGTVSWQFVNRANDGHIYLLNWSRLINREVGDHLRYKLQRSDSPDADRS</sequence>